<comment type="caution">
    <text evidence="2">The sequence shown here is derived from an EMBL/GenBank/DDBJ whole genome shotgun (WGS) entry which is preliminary data.</text>
</comment>
<gene>
    <name evidence="2" type="ORF">AZI85_16755</name>
</gene>
<reference evidence="2 3" key="1">
    <citation type="submission" date="2016-03" db="EMBL/GenBank/DDBJ databases">
        <authorList>
            <person name="Ploux O."/>
        </authorList>
    </citation>
    <scope>NUCLEOTIDE SEQUENCE [LARGE SCALE GENOMIC DNA]</scope>
    <source>
        <strain evidence="2 3">BER2</strain>
    </source>
</reference>
<feature type="signal peptide" evidence="1">
    <location>
        <begin position="1"/>
        <end position="18"/>
    </location>
</feature>
<dbReference type="EMBL" id="LUKF01000007">
    <property type="protein sequence ID" value="KYG67649.1"/>
    <property type="molecule type" value="Genomic_DNA"/>
</dbReference>
<keyword evidence="1" id="KW-0732">Signal</keyword>
<dbReference type="RefSeq" id="WP_063243246.1">
    <property type="nucleotide sequence ID" value="NZ_CP168967.1"/>
</dbReference>
<organism evidence="2 3">
    <name type="scientific">Bdellovibrio bacteriovorus</name>
    <dbReference type="NCBI Taxonomy" id="959"/>
    <lineage>
        <taxon>Bacteria</taxon>
        <taxon>Pseudomonadati</taxon>
        <taxon>Bdellovibrionota</taxon>
        <taxon>Bdellovibrionia</taxon>
        <taxon>Bdellovibrionales</taxon>
        <taxon>Pseudobdellovibrionaceae</taxon>
        <taxon>Bdellovibrio</taxon>
    </lineage>
</organism>
<feature type="chain" id="PRO_5007573376" evidence="1">
    <location>
        <begin position="19"/>
        <end position="127"/>
    </location>
</feature>
<evidence type="ECO:0000313" key="2">
    <source>
        <dbReference type="EMBL" id="KYG67649.1"/>
    </source>
</evidence>
<proteinExistence type="predicted"/>
<evidence type="ECO:0000256" key="1">
    <source>
        <dbReference type="SAM" id="SignalP"/>
    </source>
</evidence>
<dbReference type="AlphaFoldDB" id="A0A150WTI2"/>
<accession>A0A150WTI2</accession>
<sequence>MKSLIVAALVLMGSSAMAETIFNCAVPESKFVSMNIDLADDQSADFVTVSLSEKSKQSIFFSQMDKGAVTEQLNNGFLQLLALTDKSAQEDGVIKNTGFLAIGKEADGSFGGFLAANGNIYPLSCSK</sequence>
<evidence type="ECO:0000313" key="3">
    <source>
        <dbReference type="Proteomes" id="UP000075391"/>
    </source>
</evidence>
<dbReference type="OrthoDB" id="5294344at2"/>
<dbReference type="Proteomes" id="UP000075391">
    <property type="component" value="Unassembled WGS sequence"/>
</dbReference>
<name>A0A150WTI2_BDEBC</name>
<protein>
    <submittedName>
        <fullName evidence="2">Uncharacterized protein</fullName>
    </submittedName>
</protein>